<evidence type="ECO:0000256" key="10">
    <source>
        <dbReference type="ARBA" id="ARBA00022741"/>
    </source>
</evidence>
<keyword evidence="11" id="KW-0418">Kinase</keyword>
<dbReference type="Gene3D" id="3.10.20.770">
    <property type="match status" value="1"/>
</dbReference>
<dbReference type="InterPro" id="IPR015433">
    <property type="entry name" value="PI3/4_kinase"/>
</dbReference>
<dbReference type="PROSITE" id="PS51546">
    <property type="entry name" value="PI3K_RBD"/>
    <property type="match status" value="1"/>
</dbReference>
<dbReference type="PROSITE" id="PS00916">
    <property type="entry name" value="PI3_4_KINASE_2"/>
    <property type="match status" value="1"/>
</dbReference>
<name>A0A8C4XUD8_FALTI</name>
<dbReference type="Gene3D" id="2.60.40.150">
    <property type="entry name" value="C2 domain"/>
    <property type="match status" value="2"/>
</dbReference>
<dbReference type="SMART" id="SM00144">
    <property type="entry name" value="PI3K_rbd"/>
    <property type="match status" value="1"/>
</dbReference>
<reference evidence="24" key="1">
    <citation type="submission" date="2025-08" db="UniProtKB">
        <authorList>
            <consortium name="Ensembl"/>
        </authorList>
    </citation>
    <scope>IDENTIFICATION</scope>
</reference>
<dbReference type="InterPro" id="IPR042133">
    <property type="entry name" value="PX_PI3K_C2_alpha"/>
</dbReference>
<dbReference type="CDD" id="cd04012">
    <property type="entry name" value="C2A_PI3K_class_II"/>
    <property type="match status" value="1"/>
</dbReference>
<evidence type="ECO:0000259" key="20">
    <source>
        <dbReference type="PROSITE" id="PS50290"/>
    </source>
</evidence>
<dbReference type="InterPro" id="IPR042236">
    <property type="entry name" value="PI3K_accessory_sf"/>
</dbReference>
<dbReference type="GO" id="GO:0035091">
    <property type="term" value="F:phosphatidylinositol binding"/>
    <property type="evidence" value="ECO:0007669"/>
    <property type="project" value="InterPro"/>
</dbReference>
<dbReference type="InterPro" id="IPR035892">
    <property type="entry name" value="C2_domain_sf"/>
</dbReference>
<dbReference type="Pfam" id="PF00168">
    <property type="entry name" value="C2"/>
    <property type="match status" value="1"/>
</dbReference>
<evidence type="ECO:0000259" key="18">
    <source>
        <dbReference type="PROSITE" id="PS50004"/>
    </source>
</evidence>
<evidence type="ECO:0000256" key="2">
    <source>
        <dbReference type="ARBA" id="ARBA00001946"/>
    </source>
</evidence>
<comment type="catalytic activity">
    <reaction evidence="16">
        <text>a 1,2-diacyl-sn-glycero-3-phospho-(1D-myo-inositol) + ATP = a 1,2-diacyl-sn-glycero-3-phospho-(1D-myo-inositol-3-phosphate) + ADP + H(+)</text>
        <dbReference type="Rhea" id="RHEA:12709"/>
        <dbReference type="ChEBI" id="CHEBI:15378"/>
        <dbReference type="ChEBI" id="CHEBI:30616"/>
        <dbReference type="ChEBI" id="CHEBI:57880"/>
        <dbReference type="ChEBI" id="CHEBI:58088"/>
        <dbReference type="ChEBI" id="CHEBI:456216"/>
        <dbReference type="EC" id="2.7.1.137"/>
    </reaction>
    <physiologicalReaction direction="left-to-right" evidence="16">
        <dbReference type="Rhea" id="RHEA:12710"/>
    </physiologicalReaction>
</comment>
<dbReference type="SUPFAM" id="SSF64268">
    <property type="entry name" value="PX domain"/>
    <property type="match status" value="1"/>
</dbReference>
<dbReference type="PROSITE" id="PS50290">
    <property type="entry name" value="PI3_4_KINASE_3"/>
    <property type="match status" value="1"/>
</dbReference>
<comment type="catalytic activity">
    <reaction evidence="17">
        <text>a 1,2-diacyl-sn-glycero-3-phospho-(1D-myo-inositol 4-phosphate) + ATP = a 1,2-diacyl-sn-glycero-3-phospho-(1D-myo-inositol-3,4-bisphosphate) + ADP + H(+)</text>
        <dbReference type="Rhea" id="RHEA:18373"/>
        <dbReference type="ChEBI" id="CHEBI:15378"/>
        <dbReference type="ChEBI" id="CHEBI:30616"/>
        <dbReference type="ChEBI" id="CHEBI:57658"/>
        <dbReference type="ChEBI" id="CHEBI:58178"/>
        <dbReference type="ChEBI" id="CHEBI:456216"/>
        <dbReference type="EC" id="2.7.1.154"/>
    </reaction>
    <physiologicalReaction direction="left-to-right" evidence="17">
        <dbReference type="Rhea" id="RHEA:18374"/>
    </physiologicalReaction>
</comment>
<dbReference type="InterPro" id="IPR029071">
    <property type="entry name" value="Ubiquitin-like_domsf"/>
</dbReference>
<evidence type="ECO:0000256" key="16">
    <source>
        <dbReference type="ARBA" id="ARBA00023985"/>
    </source>
</evidence>
<dbReference type="SMART" id="SM00142">
    <property type="entry name" value="PI3K_C2"/>
    <property type="match status" value="1"/>
</dbReference>
<keyword evidence="15" id="KW-0539">Nucleus</keyword>
<dbReference type="GO" id="GO:0005634">
    <property type="term" value="C:nucleus"/>
    <property type="evidence" value="ECO:0007669"/>
    <property type="project" value="UniProtKB-SubCell"/>
</dbReference>
<accession>A0A8C4XUD8</accession>
<keyword evidence="10" id="KW-0547">Nucleotide-binding</keyword>
<dbReference type="InterPro" id="IPR001263">
    <property type="entry name" value="PI3K_accessory_dom"/>
</dbReference>
<dbReference type="InterPro" id="IPR000403">
    <property type="entry name" value="PI3/4_kinase_cat_dom"/>
</dbReference>
<keyword evidence="8" id="KW-0963">Cytoplasm</keyword>
<dbReference type="Proteomes" id="UP000694562">
    <property type="component" value="Unplaced"/>
</dbReference>
<dbReference type="Pfam" id="PF00787">
    <property type="entry name" value="PX"/>
    <property type="match status" value="1"/>
</dbReference>
<proteinExistence type="inferred from homology"/>
<evidence type="ECO:0000256" key="17">
    <source>
        <dbReference type="ARBA" id="ARBA00029297"/>
    </source>
</evidence>
<keyword evidence="9" id="KW-0808">Transferase</keyword>
<keyword evidence="12" id="KW-0067">ATP-binding</keyword>
<evidence type="ECO:0000256" key="5">
    <source>
        <dbReference type="ARBA" id="ARBA00004496"/>
    </source>
</evidence>
<dbReference type="InterPro" id="IPR016024">
    <property type="entry name" value="ARM-type_fold"/>
</dbReference>
<evidence type="ECO:0000259" key="21">
    <source>
        <dbReference type="PROSITE" id="PS51545"/>
    </source>
</evidence>
<dbReference type="Pfam" id="PF00794">
    <property type="entry name" value="PI3K_rbd"/>
    <property type="match status" value="1"/>
</dbReference>
<dbReference type="GO" id="GO:0005942">
    <property type="term" value="C:phosphatidylinositol 3-kinase complex"/>
    <property type="evidence" value="ECO:0007669"/>
    <property type="project" value="TreeGrafter"/>
</dbReference>
<dbReference type="Pfam" id="PF00613">
    <property type="entry name" value="PI3Ka"/>
    <property type="match status" value="1"/>
</dbReference>
<dbReference type="InterPro" id="IPR018936">
    <property type="entry name" value="PI3/4_kinase_CS"/>
</dbReference>
<evidence type="ECO:0000256" key="7">
    <source>
        <dbReference type="ARBA" id="ARBA00022475"/>
    </source>
</evidence>
<evidence type="ECO:0000313" key="25">
    <source>
        <dbReference type="Proteomes" id="UP000694562"/>
    </source>
</evidence>
<feature type="domain" description="PI3K-RBD" evidence="22">
    <location>
        <begin position="1"/>
        <end position="69"/>
    </location>
</feature>
<dbReference type="GO" id="GO:0048015">
    <property type="term" value="P:phosphatidylinositol-mediated signaling"/>
    <property type="evidence" value="ECO:0007669"/>
    <property type="project" value="TreeGrafter"/>
</dbReference>
<dbReference type="Gene3D" id="3.30.1520.10">
    <property type="entry name" value="Phox-like domain"/>
    <property type="match status" value="1"/>
</dbReference>
<dbReference type="CDD" id="cd05176">
    <property type="entry name" value="PI3Kc_C2_alpha"/>
    <property type="match status" value="1"/>
</dbReference>
<dbReference type="GO" id="GO:0005524">
    <property type="term" value="F:ATP binding"/>
    <property type="evidence" value="ECO:0007669"/>
    <property type="project" value="UniProtKB-KW"/>
</dbReference>
<dbReference type="Gene3D" id="1.10.1070.11">
    <property type="entry name" value="Phosphatidylinositol 3-/4-kinase, catalytic domain"/>
    <property type="match status" value="1"/>
</dbReference>
<dbReference type="PANTHER" id="PTHR10048:SF28">
    <property type="entry name" value="PHOSPHATIDYLINOSITOL 4-PHOSPHATE 3-KINASE C2 DOMAIN-CONTAINING SUBUNIT ALPHA"/>
    <property type="match status" value="1"/>
</dbReference>
<dbReference type="Ensembl" id="ENSFTIT00000023511.1">
    <property type="protein sequence ID" value="ENSFTIP00000022584.1"/>
    <property type="gene ID" value="ENSFTIG00000013780.1"/>
</dbReference>
<dbReference type="Gene3D" id="3.30.1010.10">
    <property type="entry name" value="Phosphatidylinositol 3-kinase Catalytic Subunit, Chain A, domain 4"/>
    <property type="match status" value="1"/>
</dbReference>
<dbReference type="AlphaFoldDB" id="A0A8C4XUD8"/>
<evidence type="ECO:0000256" key="1">
    <source>
        <dbReference type="ARBA" id="ARBA00001913"/>
    </source>
</evidence>
<feature type="domain" description="C2" evidence="18">
    <location>
        <begin position="979"/>
        <end position="1098"/>
    </location>
</feature>
<dbReference type="SMART" id="SM00145">
    <property type="entry name" value="PI3Ka"/>
    <property type="match status" value="1"/>
</dbReference>
<evidence type="ECO:0000259" key="22">
    <source>
        <dbReference type="PROSITE" id="PS51546"/>
    </source>
</evidence>
<dbReference type="GO" id="GO:0016303">
    <property type="term" value="F:1-phosphatidylinositol-3-kinase activity"/>
    <property type="evidence" value="ECO:0007669"/>
    <property type="project" value="UniProtKB-EC"/>
</dbReference>
<evidence type="ECO:0000259" key="19">
    <source>
        <dbReference type="PROSITE" id="PS50195"/>
    </source>
</evidence>
<dbReference type="InterPro" id="IPR000008">
    <property type="entry name" value="C2_dom"/>
</dbReference>
<evidence type="ECO:0000256" key="14">
    <source>
        <dbReference type="ARBA" id="ARBA00023136"/>
    </source>
</evidence>
<evidence type="ECO:0000256" key="9">
    <source>
        <dbReference type="ARBA" id="ARBA00022679"/>
    </source>
</evidence>
<dbReference type="GO" id="GO:0035005">
    <property type="term" value="F:1-phosphatidylinositol-4-phosphate 3-kinase activity"/>
    <property type="evidence" value="ECO:0007669"/>
    <property type="project" value="UniProtKB-EC"/>
</dbReference>
<keyword evidence="7" id="KW-1003">Cell membrane</keyword>
<dbReference type="GO" id="GO:0016477">
    <property type="term" value="P:cell migration"/>
    <property type="evidence" value="ECO:0007669"/>
    <property type="project" value="TreeGrafter"/>
</dbReference>
<feature type="domain" description="PX" evidence="19">
    <location>
        <begin position="848"/>
        <end position="964"/>
    </location>
</feature>
<comment type="similarity">
    <text evidence="6">Belongs to the PI3/PI4-kinase family. Type III PI4K subfamily.</text>
</comment>
<dbReference type="FunFam" id="2.60.40.150:FF:000116">
    <property type="entry name" value="Phosphatidylinositol 4-phosphate 3-kinase C2 domain-containing subunit alpha"/>
    <property type="match status" value="1"/>
</dbReference>
<protein>
    <submittedName>
        <fullName evidence="24">Phosphatidylinositol-4-phosphate 3-kinase catalytic subunit type 2 alpha</fullName>
    </submittedName>
</protein>
<feature type="domain" description="PI3K/PI4K catalytic" evidence="20">
    <location>
        <begin position="531"/>
        <end position="809"/>
    </location>
</feature>
<dbReference type="PROSITE" id="PS51545">
    <property type="entry name" value="PIK_HELICAL"/>
    <property type="match status" value="1"/>
</dbReference>
<dbReference type="GO" id="GO:0005886">
    <property type="term" value="C:plasma membrane"/>
    <property type="evidence" value="ECO:0007669"/>
    <property type="project" value="UniProtKB-SubCell"/>
</dbReference>
<keyword evidence="13" id="KW-0443">Lipid metabolism</keyword>
<dbReference type="Pfam" id="PF00454">
    <property type="entry name" value="PI3_PI4_kinase"/>
    <property type="match status" value="1"/>
</dbReference>
<evidence type="ECO:0000313" key="24">
    <source>
        <dbReference type="Ensembl" id="ENSFTIP00000022584.1"/>
    </source>
</evidence>
<dbReference type="SUPFAM" id="SSF49562">
    <property type="entry name" value="C2 domain (Calcium/lipid-binding domain, CaLB)"/>
    <property type="match status" value="2"/>
</dbReference>
<dbReference type="InterPro" id="IPR001683">
    <property type="entry name" value="PX_dom"/>
</dbReference>
<evidence type="ECO:0000259" key="23">
    <source>
        <dbReference type="PROSITE" id="PS51547"/>
    </source>
</evidence>
<evidence type="ECO:0000256" key="13">
    <source>
        <dbReference type="ARBA" id="ARBA00023098"/>
    </source>
</evidence>
<evidence type="ECO:0000256" key="3">
    <source>
        <dbReference type="ARBA" id="ARBA00004123"/>
    </source>
</evidence>
<sequence length="1106" mass="126141">EGKNPTLKLIIMQALCWVHDDLNEVDIGSYILKVCGQEEVLQNKHCVGSHEYIQNCRKWDTEIKLQLLTHSVICRDLARTVSTANQHKAVDHVIKTVRKICSTLDCVETPAITESVAALGRYELKINYNLVSLQPENPLKVSIDQLTRAVEALLQLHVNSCSSSAAISSKDSKSTKEAWTATEHLQFTIFAAHGISPGWVSNYEKYYLICSLTHNGKDLFKPIQSKKVGTYKNFFYLIKWDELIIFPIQIAQLPLESVLCLTLFGILNQSSGSSPDSNKQRKGPEILGQVSLPLFDFRRFLYCSEELALCWVFFFQIDFPSHAFDIEYKIPQAAKTTVHHTIETLEKPLRERLLTILSKDNTIGYVHLLLAMVFLFADQEVRNTAVNWIETLSDDELTDFLPQFVQALKYETYLDSALVKFLLARALGSIRIAHYLYWLLKDTLYDTKFGVRYEQILGAFLSICGKRLREELEKQTRLVQLFGMVAERVKQTSGSARQAALQNGMERVQLFFLKNKCRLPLNPSLVAKELNIKACSFFSSNAVPLKVALINADPLGEEINVMFKVGEDLRQDMLALQMIKIMDKIWLQEGLDLRMVIFKCLSTGKDRGMVELVPASDTLRKIQVEYGVTGSFKDKPLAEWLRKYNPTEEEYEKASENFIYSCAGCCVATYVLGICDRHNDNIMLRNTGHMFHIDFGKFLGHAQMFGSFKRDRAPFVLTSDMAYVINGGEKPTIRFQLFVDLCCQAYNLIRKHASLFLNLLSLMLSSGLPELSGVQDLKYVQDALQPQTTDAEATIFFTRLIESSLGSVATKFNFFIHNLAQLRFSGLPSNDEAILSFSAKTYSLKQDGRIKQVSVFTYQKRYNPDKHYIYVVRVLREGQVEPTFVFRTFDEFQELHNKLGILFPLWKLPGFPNKMVLGRTHIKDVAAKRKVELNSYIQSLMNSSSEVAECDLLYTFFHPLLRDEKVEGIDGIARPTGKVGGEVKLSISYRNSTLFIMVMHIKDLVTEDGADPNPYVKTYLLPDTHKTSKRKTKISRKTRNPTFNEMLVYSGYSMETLKQRELQLSVLSAESLRENFFLGGITLSLKDFNLSKETVNWYRLTAVPYL</sequence>
<keyword evidence="14" id="KW-0472">Membrane</keyword>
<dbReference type="InterPro" id="IPR036871">
    <property type="entry name" value="PX_dom_sf"/>
</dbReference>
<dbReference type="SUPFAM" id="SSF54236">
    <property type="entry name" value="Ubiquitin-like"/>
    <property type="match status" value="1"/>
</dbReference>
<dbReference type="Pfam" id="PF00792">
    <property type="entry name" value="PI3K_C2"/>
    <property type="match status" value="1"/>
</dbReference>
<dbReference type="GO" id="GO:0043491">
    <property type="term" value="P:phosphatidylinositol 3-kinase/protein kinase B signal transduction"/>
    <property type="evidence" value="ECO:0007669"/>
    <property type="project" value="TreeGrafter"/>
</dbReference>
<comment type="cofactor">
    <cofactor evidence="2">
        <name>Mg(2+)</name>
        <dbReference type="ChEBI" id="CHEBI:18420"/>
    </cofactor>
</comment>
<organism evidence="24 25">
    <name type="scientific">Falco tinnunculus</name>
    <name type="common">Common kestrel</name>
    <dbReference type="NCBI Taxonomy" id="100819"/>
    <lineage>
        <taxon>Eukaryota</taxon>
        <taxon>Metazoa</taxon>
        <taxon>Chordata</taxon>
        <taxon>Craniata</taxon>
        <taxon>Vertebrata</taxon>
        <taxon>Euteleostomi</taxon>
        <taxon>Archelosauria</taxon>
        <taxon>Archosauria</taxon>
        <taxon>Dinosauria</taxon>
        <taxon>Saurischia</taxon>
        <taxon>Theropoda</taxon>
        <taxon>Coelurosauria</taxon>
        <taxon>Aves</taxon>
        <taxon>Neognathae</taxon>
        <taxon>Neoaves</taxon>
        <taxon>Telluraves</taxon>
        <taxon>Australaves</taxon>
        <taxon>Falconiformes</taxon>
        <taxon>Falconidae</taxon>
        <taxon>Falco</taxon>
    </lineage>
</organism>
<feature type="domain" description="C2 PI3K-type" evidence="23">
    <location>
        <begin position="181"/>
        <end position="360"/>
    </location>
</feature>
<dbReference type="PROSITE" id="PS50195">
    <property type="entry name" value="PX"/>
    <property type="match status" value="1"/>
</dbReference>
<dbReference type="InterPro" id="IPR000341">
    <property type="entry name" value="PI3K_Ras-bd_dom"/>
</dbReference>
<evidence type="ECO:0000256" key="6">
    <source>
        <dbReference type="ARBA" id="ARBA00006209"/>
    </source>
</evidence>
<dbReference type="PROSITE" id="PS50004">
    <property type="entry name" value="C2"/>
    <property type="match status" value="1"/>
</dbReference>
<dbReference type="InterPro" id="IPR011009">
    <property type="entry name" value="Kinase-like_dom_sf"/>
</dbReference>
<keyword evidence="25" id="KW-1185">Reference proteome</keyword>
<dbReference type="SMART" id="SM00146">
    <property type="entry name" value="PI3Kc"/>
    <property type="match status" value="1"/>
</dbReference>
<dbReference type="SUPFAM" id="SSF56112">
    <property type="entry name" value="Protein kinase-like (PK-like)"/>
    <property type="match status" value="1"/>
</dbReference>
<evidence type="ECO:0000256" key="4">
    <source>
        <dbReference type="ARBA" id="ARBA00004236"/>
    </source>
</evidence>
<feature type="domain" description="PIK helical" evidence="21">
    <location>
        <begin position="269"/>
        <end position="463"/>
    </location>
</feature>
<reference evidence="24" key="2">
    <citation type="submission" date="2025-09" db="UniProtKB">
        <authorList>
            <consortium name="Ensembl"/>
        </authorList>
    </citation>
    <scope>IDENTIFICATION</scope>
</reference>
<comment type="subcellular location">
    <subcellularLocation>
        <location evidence="4">Cell membrane</location>
    </subcellularLocation>
    <subcellularLocation>
        <location evidence="5">Cytoplasm</location>
    </subcellularLocation>
    <subcellularLocation>
        <location evidence="3">Nucleus</location>
    </subcellularLocation>
</comment>
<dbReference type="InterPro" id="IPR002420">
    <property type="entry name" value="PI3K-type_C2_dom"/>
</dbReference>
<dbReference type="Gene3D" id="1.25.40.70">
    <property type="entry name" value="Phosphatidylinositol 3-kinase, accessory domain (PIK)"/>
    <property type="match status" value="1"/>
</dbReference>
<evidence type="ECO:0000256" key="15">
    <source>
        <dbReference type="ARBA" id="ARBA00023242"/>
    </source>
</evidence>
<dbReference type="CDD" id="cd07289">
    <property type="entry name" value="PX_PI3K_C2_alpha"/>
    <property type="match status" value="1"/>
</dbReference>
<dbReference type="PROSITE" id="PS00915">
    <property type="entry name" value="PI3_4_KINASE_1"/>
    <property type="match status" value="1"/>
</dbReference>
<dbReference type="SMART" id="SM00312">
    <property type="entry name" value="PX"/>
    <property type="match status" value="1"/>
</dbReference>
<dbReference type="FunFam" id="1.10.1070.11:FF:000003">
    <property type="entry name" value="Phosphatidylinositol 4-phosphate 3-kinase C2 domain-containing subunit beta"/>
    <property type="match status" value="1"/>
</dbReference>
<evidence type="ECO:0000256" key="11">
    <source>
        <dbReference type="ARBA" id="ARBA00022777"/>
    </source>
</evidence>
<dbReference type="GO" id="GO:0005737">
    <property type="term" value="C:cytoplasm"/>
    <property type="evidence" value="ECO:0007669"/>
    <property type="project" value="UniProtKB-SubCell"/>
</dbReference>
<dbReference type="InterPro" id="IPR037705">
    <property type="entry name" value="PI3-kinase_C2-alpha_cat"/>
</dbReference>
<dbReference type="SUPFAM" id="SSF48371">
    <property type="entry name" value="ARM repeat"/>
    <property type="match status" value="1"/>
</dbReference>
<dbReference type="FunFam" id="3.30.1520.10:FF:000006">
    <property type="entry name" value="Phosphatidylinositol 4-phosphate 3-kinase C2 domain-containing subunit alpha"/>
    <property type="match status" value="1"/>
</dbReference>
<dbReference type="CDD" id="cd08381">
    <property type="entry name" value="C2B_PI3K_class_II"/>
    <property type="match status" value="1"/>
</dbReference>
<dbReference type="PROSITE" id="PS51547">
    <property type="entry name" value="C2_PI3K"/>
    <property type="match status" value="1"/>
</dbReference>
<dbReference type="InterPro" id="IPR036940">
    <property type="entry name" value="PI3/4_kinase_cat_sf"/>
</dbReference>
<evidence type="ECO:0000256" key="12">
    <source>
        <dbReference type="ARBA" id="ARBA00022840"/>
    </source>
</evidence>
<dbReference type="PANTHER" id="PTHR10048">
    <property type="entry name" value="PHOSPHATIDYLINOSITOL KINASE"/>
    <property type="match status" value="1"/>
</dbReference>
<dbReference type="FunFam" id="3.30.1010.10:FF:000001">
    <property type="entry name" value="Phosphatidylinositol 4-phosphate 3-kinase C2 domain-containing subunit beta"/>
    <property type="match status" value="1"/>
</dbReference>
<evidence type="ECO:0000256" key="8">
    <source>
        <dbReference type="ARBA" id="ARBA00022490"/>
    </source>
</evidence>
<dbReference type="FunFam" id="2.60.40.150:FF:000036">
    <property type="entry name" value="phosphatidylinositol 4-phosphate 3-kinase C2 domain-containing subunit beta"/>
    <property type="match status" value="1"/>
</dbReference>
<dbReference type="SMART" id="SM00239">
    <property type="entry name" value="C2"/>
    <property type="match status" value="2"/>
</dbReference>
<comment type="cofactor">
    <cofactor evidence="1">
        <name>Ca(2+)</name>
        <dbReference type="ChEBI" id="CHEBI:29108"/>
    </cofactor>
</comment>